<protein>
    <submittedName>
        <fullName evidence="1">Uncharacterized protein</fullName>
    </submittedName>
</protein>
<gene>
    <name evidence="1" type="ORF">G5B17_20350</name>
</gene>
<organism evidence="1 2">
    <name type="scientific">Blautia faecis</name>
    <dbReference type="NCBI Taxonomy" id="871665"/>
    <lineage>
        <taxon>Bacteria</taxon>
        <taxon>Bacillati</taxon>
        <taxon>Bacillota</taxon>
        <taxon>Clostridia</taxon>
        <taxon>Lachnospirales</taxon>
        <taxon>Lachnospiraceae</taxon>
        <taxon>Blautia</taxon>
    </lineage>
</organism>
<comment type="caution">
    <text evidence="1">The sequence shown here is derived from an EMBL/GenBank/DDBJ whole genome shotgun (WGS) entry which is preliminary data.</text>
</comment>
<name>A0ABX2HDA6_9FIRM</name>
<dbReference type="EMBL" id="JAAITS010000099">
    <property type="protein sequence ID" value="NSG87688.1"/>
    <property type="molecule type" value="Genomic_DNA"/>
</dbReference>
<proteinExistence type="predicted"/>
<evidence type="ECO:0000313" key="2">
    <source>
        <dbReference type="Proteomes" id="UP001644719"/>
    </source>
</evidence>
<dbReference type="Proteomes" id="UP001644719">
    <property type="component" value="Unassembled WGS sequence"/>
</dbReference>
<evidence type="ECO:0000313" key="1">
    <source>
        <dbReference type="EMBL" id="NSG87688.1"/>
    </source>
</evidence>
<reference evidence="1 2" key="1">
    <citation type="journal article" date="2020" name="Cell Host Microbe">
        <title>Functional and Genomic Variation between Human-Derived Isolates of Lachnospiraceae Reveals Inter- and Intra-Species Diversity.</title>
        <authorList>
            <person name="Sorbara M.T."/>
            <person name="Littmann E.R."/>
            <person name="Fontana E."/>
            <person name="Moody T.U."/>
            <person name="Kohout C.E."/>
            <person name="Gjonbalaj M."/>
            <person name="Eaton V."/>
            <person name="Seok R."/>
            <person name="Leiner I.M."/>
            <person name="Pamer E.G."/>
        </authorList>
    </citation>
    <scope>NUCLEOTIDE SEQUENCE [LARGE SCALE GENOMIC DNA]</scope>
    <source>
        <strain evidence="1 2">MSK.17.74</strain>
    </source>
</reference>
<sequence length="60" mass="7192">MKNLIETLNRPEEHMTIYRTDGSFVSLKYENSQVTICDSREKNVRRVVEADNFIRDIMRE</sequence>
<accession>A0ABX2HDA6</accession>
<keyword evidence="2" id="KW-1185">Reference proteome</keyword>
<dbReference type="RefSeq" id="WP_148463222.1">
    <property type="nucleotide sequence ID" value="NZ_JAAITS010000099.1"/>
</dbReference>